<protein>
    <submittedName>
        <fullName evidence="1">Uncharacterized protein</fullName>
    </submittedName>
</protein>
<proteinExistence type="predicted"/>
<evidence type="ECO:0000313" key="2">
    <source>
        <dbReference type="Proteomes" id="UP000290253"/>
    </source>
</evidence>
<comment type="caution">
    <text evidence="1">The sequence shown here is derived from an EMBL/GenBank/DDBJ whole genome shotgun (WGS) entry which is preliminary data.</text>
</comment>
<dbReference type="OrthoDB" id="9821848at2"/>
<gene>
    <name evidence="1" type="ORF">ESZ00_05905</name>
</gene>
<reference evidence="1 2" key="1">
    <citation type="journal article" date="2016" name="Int. J. Syst. Evol. Microbiol.">
        <title>Acidipila dinghuensis sp. nov., an acidobacterium isolated from forest soil.</title>
        <authorList>
            <person name="Jiang Y.W."/>
            <person name="Wang J."/>
            <person name="Chen M.H."/>
            <person name="Lv Y.Y."/>
            <person name="Qiu L.H."/>
        </authorList>
    </citation>
    <scope>NUCLEOTIDE SEQUENCE [LARGE SCALE GENOMIC DNA]</scope>
    <source>
        <strain evidence="1 2">DHOF10</strain>
    </source>
</reference>
<name>A0A4Q1SJ41_9BACT</name>
<dbReference type="RefSeq" id="WP_129207208.1">
    <property type="nucleotide sequence ID" value="NZ_BMGU01000001.1"/>
</dbReference>
<organism evidence="1 2">
    <name type="scientific">Silvibacterium dinghuense</name>
    <dbReference type="NCBI Taxonomy" id="1560006"/>
    <lineage>
        <taxon>Bacteria</taxon>
        <taxon>Pseudomonadati</taxon>
        <taxon>Acidobacteriota</taxon>
        <taxon>Terriglobia</taxon>
        <taxon>Terriglobales</taxon>
        <taxon>Acidobacteriaceae</taxon>
        <taxon>Silvibacterium</taxon>
    </lineage>
</organism>
<dbReference type="EMBL" id="SDMK01000001">
    <property type="protein sequence ID" value="RXS97429.1"/>
    <property type="molecule type" value="Genomic_DNA"/>
</dbReference>
<keyword evidence="2" id="KW-1185">Reference proteome</keyword>
<dbReference type="Proteomes" id="UP000290253">
    <property type="component" value="Unassembled WGS sequence"/>
</dbReference>
<accession>A0A4Q1SJ41</accession>
<evidence type="ECO:0000313" key="1">
    <source>
        <dbReference type="EMBL" id="RXS97429.1"/>
    </source>
</evidence>
<dbReference type="AlphaFoldDB" id="A0A4Q1SJ41"/>
<sequence length="241" mass="27006">MTVVMDTEIKIGTRTYGTSDHLLPPLGPRIPFNGSPAFQEWDEVTGNVMREIRGNLIYNQTGNMTSVLSGTLDELIETDHIYLLMGNLTATVSQKSNLTFFGPYMQLNGSTRTEHFTGKVTRQYEDTLSESQPETWLQYFKDIFHRYDFRVTLYDVLKLDVCVAAVSINGAKFDVSMWKGDINMFKLDTASIDAEIKKFKATVSALWAKTLVTGALIAVLRFGTPFKPNALPAPTPITPFD</sequence>